<gene>
    <name evidence="1" type="ORF">GRFL_0908</name>
</gene>
<organism evidence="1 2">
    <name type="scientific">Christiangramia flava JLT2011</name>
    <dbReference type="NCBI Taxonomy" id="1229726"/>
    <lineage>
        <taxon>Bacteria</taxon>
        <taxon>Pseudomonadati</taxon>
        <taxon>Bacteroidota</taxon>
        <taxon>Flavobacteriia</taxon>
        <taxon>Flavobacteriales</taxon>
        <taxon>Flavobacteriaceae</taxon>
        <taxon>Christiangramia</taxon>
    </lineage>
</organism>
<evidence type="ECO:0000313" key="2">
    <source>
        <dbReference type="Proteomes" id="UP000186230"/>
    </source>
</evidence>
<accession>A0A1L7I3H3</accession>
<protein>
    <submittedName>
        <fullName evidence="1">Uncharacterized protein</fullName>
    </submittedName>
</protein>
<reference evidence="1 2" key="1">
    <citation type="submission" date="2016-07" db="EMBL/GenBank/DDBJ databases">
        <title>Multi-omics approach to identify versatile polysaccharide utilization systems of a marine flavobacterium Gramella flava.</title>
        <authorList>
            <person name="Tang K."/>
        </authorList>
    </citation>
    <scope>NUCLEOTIDE SEQUENCE [LARGE SCALE GENOMIC DNA]</scope>
    <source>
        <strain evidence="1 2">JLT2011</strain>
    </source>
</reference>
<proteinExistence type="predicted"/>
<dbReference type="Proteomes" id="UP000186230">
    <property type="component" value="Chromosome"/>
</dbReference>
<keyword evidence="2" id="KW-1185">Reference proteome</keyword>
<name>A0A1L7I3H3_9FLAO</name>
<dbReference type="EMBL" id="CP016359">
    <property type="protein sequence ID" value="APU67632.1"/>
    <property type="molecule type" value="Genomic_DNA"/>
</dbReference>
<dbReference type="STRING" id="1229726.GRFL_0908"/>
<dbReference type="AlphaFoldDB" id="A0A1L7I3H3"/>
<sequence length="39" mass="4435">MRRESIGTINEKGDSRVPPFSKQTILFSKTISVEVLITR</sequence>
<dbReference type="KEGG" id="gfl:GRFL_0908"/>
<evidence type="ECO:0000313" key="1">
    <source>
        <dbReference type="EMBL" id="APU67632.1"/>
    </source>
</evidence>